<keyword evidence="4" id="KW-0812">Transmembrane</keyword>
<dbReference type="Pfam" id="PF02518">
    <property type="entry name" value="HATPase_c"/>
    <property type="match status" value="1"/>
</dbReference>
<dbReference type="SUPFAM" id="SSF63829">
    <property type="entry name" value="Calcium-dependent phosphotriesterase"/>
    <property type="match status" value="2"/>
</dbReference>
<dbReference type="InterPro" id="IPR013783">
    <property type="entry name" value="Ig-like_fold"/>
</dbReference>
<keyword evidence="4" id="KW-0472">Membrane</keyword>
<accession>A0A6L5QA14</accession>
<dbReference type="CDD" id="cd16917">
    <property type="entry name" value="HATPase_UhpB-NarQ-NarX-like"/>
    <property type="match status" value="1"/>
</dbReference>
<gene>
    <name evidence="6" type="ORF">GJ697_01700</name>
</gene>
<keyword evidence="4" id="KW-1133">Transmembrane helix</keyword>
<evidence type="ECO:0000256" key="4">
    <source>
        <dbReference type="SAM" id="Phobius"/>
    </source>
</evidence>
<dbReference type="EMBL" id="WKJM01000001">
    <property type="protein sequence ID" value="MRX06545.1"/>
    <property type="molecule type" value="Genomic_DNA"/>
</dbReference>
<reference evidence="6 7" key="1">
    <citation type="submission" date="2019-11" db="EMBL/GenBank/DDBJ databases">
        <title>Novel species isolated from a subtropical stream in China.</title>
        <authorList>
            <person name="Lu H."/>
        </authorList>
    </citation>
    <scope>NUCLEOTIDE SEQUENCE [LARGE SCALE GENOMIC DNA]</scope>
    <source>
        <strain evidence="6 7">FT25W</strain>
    </source>
</reference>
<protein>
    <recommendedName>
        <fullName evidence="5">Histidine kinase/HSP90-like ATPase domain-containing protein</fullName>
    </recommendedName>
</protein>
<dbReference type="InterPro" id="IPR011123">
    <property type="entry name" value="Y_Y_Y"/>
</dbReference>
<dbReference type="GO" id="GO:0016020">
    <property type="term" value="C:membrane"/>
    <property type="evidence" value="ECO:0007669"/>
    <property type="project" value="InterPro"/>
</dbReference>
<dbReference type="Pfam" id="PF07730">
    <property type="entry name" value="HisKA_3"/>
    <property type="match status" value="1"/>
</dbReference>
<keyword evidence="1" id="KW-0808">Transferase</keyword>
<name>A0A6L5QA14_9BURK</name>
<feature type="domain" description="Histidine kinase/HSP90-like ATPase" evidence="5">
    <location>
        <begin position="907"/>
        <end position="1004"/>
    </location>
</feature>
<evidence type="ECO:0000256" key="1">
    <source>
        <dbReference type="ARBA" id="ARBA00022679"/>
    </source>
</evidence>
<dbReference type="Proteomes" id="UP000481037">
    <property type="component" value="Unassembled WGS sequence"/>
</dbReference>
<dbReference type="InterPro" id="IPR036890">
    <property type="entry name" value="HATPase_C_sf"/>
</dbReference>
<dbReference type="SUPFAM" id="SSF55874">
    <property type="entry name" value="ATPase domain of HSP90 chaperone/DNA topoisomerase II/histidine kinase"/>
    <property type="match status" value="1"/>
</dbReference>
<evidence type="ECO:0000256" key="3">
    <source>
        <dbReference type="ARBA" id="ARBA00023012"/>
    </source>
</evidence>
<dbReference type="InterPro" id="IPR003594">
    <property type="entry name" value="HATPase_dom"/>
</dbReference>
<evidence type="ECO:0000313" key="7">
    <source>
        <dbReference type="Proteomes" id="UP000481037"/>
    </source>
</evidence>
<dbReference type="Gene3D" id="2.60.40.10">
    <property type="entry name" value="Immunoglobulins"/>
    <property type="match status" value="1"/>
</dbReference>
<dbReference type="GO" id="GO:0000155">
    <property type="term" value="F:phosphorelay sensor kinase activity"/>
    <property type="evidence" value="ECO:0007669"/>
    <property type="project" value="InterPro"/>
</dbReference>
<feature type="transmembrane region" description="Helical" evidence="4">
    <location>
        <begin position="767"/>
        <end position="785"/>
    </location>
</feature>
<proteinExistence type="predicted"/>
<dbReference type="InterPro" id="IPR050482">
    <property type="entry name" value="Sensor_HK_TwoCompSys"/>
</dbReference>
<dbReference type="PANTHER" id="PTHR24421">
    <property type="entry name" value="NITRATE/NITRITE SENSOR PROTEIN NARX-RELATED"/>
    <property type="match status" value="1"/>
</dbReference>
<dbReference type="SMART" id="SM00387">
    <property type="entry name" value="HATPase_c"/>
    <property type="match status" value="1"/>
</dbReference>
<dbReference type="AlphaFoldDB" id="A0A6L5QA14"/>
<dbReference type="Gene3D" id="1.20.5.1930">
    <property type="match status" value="1"/>
</dbReference>
<dbReference type="Gene3D" id="2.130.10.10">
    <property type="entry name" value="YVTN repeat-like/Quinoprotein amine dehydrogenase"/>
    <property type="match status" value="2"/>
</dbReference>
<dbReference type="InterPro" id="IPR011712">
    <property type="entry name" value="Sig_transdc_His_kin_sub3_dim/P"/>
</dbReference>
<dbReference type="Gene3D" id="3.30.565.10">
    <property type="entry name" value="Histidine kinase-like ATPase, C-terminal domain"/>
    <property type="match status" value="1"/>
</dbReference>
<organism evidence="6 7">
    <name type="scientific">Duganella alba</name>
    <dbReference type="NCBI Taxonomy" id="2666081"/>
    <lineage>
        <taxon>Bacteria</taxon>
        <taxon>Pseudomonadati</taxon>
        <taxon>Pseudomonadota</taxon>
        <taxon>Betaproteobacteria</taxon>
        <taxon>Burkholderiales</taxon>
        <taxon>Oxalobacteraceae</taxon>
        <taxon>Telluria group</taxon>
        <taxon>Duganella</taxon>
    </lineage>
</organism>
<dbReference type="PANTHER" id="PTHR24421:SF62">
    <property type="entry name" value="SENSORY TRANSDUCTION HISTIDINE KINASE"/>
    <property type="match status" value="1"/>
</dbReference>
<keyword evidence="3" id="KW-0902">Two-component regulatory system</keyword>
<evidence type="ECO:0000259" key="5">
    <source>
        <dbReference type="SMART" id="SM00387"/>
    </source>
</evidence>
<dbReference type="InterPro" id="IPR015943">
    <property type="entry name" value="WD40/YVTN_repeat-like_dom_sf"/>
</dbReference>
<dbReference type="GO" id="GO:0046983">
    <property type="term" value="F:protein dimerization activity"/>
    <property type="evidence" value="ECO:0007669"/>
    <property type="project" value="InterPro"/>
</dbReference>
<keyword evidence="7" id="KW-1185">Reference proteome</keyword>
<dbReference type="Pfam" id="PF07495">
    <property type="entry name" value="Y_Y_Y"/>
    <property type="match status" value="1"/>
</dbReference>
<evidence type="ECO:0000313" key="6">
    <source>
        <dbReference type="EMBL" id="MRX06545.1"/>
    </source>
</evidence>
<comment type="caution">
    <text evidence="6">The sequence shown here is derived from an EMBL/GenBank/DDBJ whole genome shotgun (WGS) entry which is preliminary data.</text>
</comment>
<evidence type="ECO:0000256" key="2">
    <source>
        <dbReference type="ARBA" id="ARBA00022777"/>
    </source>
</evidence>
<sequence length="1012" mass="112357">MKRAALAARFYFRISPSLPTGLYLMSCRRFFMAVGLVIALACNQALALNPSIRLGDLNHASWSEKDGVPADINGMAQTRDGWLWLATTDGLYRFDGVRFERFPLPHSRVYNLHALGNGDLLISYRLGGMSSLHPDGTVTELLAPDTHNIEYIASMGMDHEGAIWAAGGAGLYRYAHEKWEVMADGQEWNGRTYSVLVDQYGRVWASNDHALYLYDRSVGKLQRIEGKDLHGSLIQSPDGRVWVGSLDSVRPVPAPPMSQQLPRAPDANQAESRWAGQFDRDGNLWALKCPYGICRVTGAGNLSSMPIVPSVQAKEKLDQHWQLSALSTNVLLEDREGNIWVSTQSGLDRFRENKLIPARIPGPNGIYSVASDSDGILWVVETTNGAIWRIGADGIPAPVLHRSASLVTNDRDGAILWAGKRDIERIYQGQSSKIPLPPPAGKDMTDLDVLGLLDDGKVLWMFSVKTGLMGLLDGRWIPYTQFNLPKRIFMMAPGDRGQMWLSNNDGKLRFYDNDRLTEYDIGMIGVESGIFPGPQLIIGGERGLAVLKGQQFVALAPQNSDALRNVTGMATTPDGDRWLNGSKGVVHIRRDDWEASIRQPETPLVYEVINVLEGYPGRAAIDNKRQTVHNLGNGLLWFRATGGLVRLDTTTLRPNTVKPAIQLLTVNAGSDSYPAGYLLKLPPDSRSFNIQYTAPGLRKPEGMRFQYRLDGVDASWQDAGTRRAAYYTNVGPGRYTFNVRAVNEDGIASDAVASMRIEVAPTITQTWWFRLLCALATLLAVYGLYQLRLRAATRKIAHQLQVRTDERERIARTLHDTFLQSVQALTLRVFSVLTKMPEGSEQRIKLEAILDDADRTLVEGRDQVHQLRTGHDVEQSLNSMGESLALTHTGVSFEFHVEGTRRPLLPLVQEELTQIGHEALRNAFQHARASVIKLEIEYGSMAYLVRVSDNGRGLDEAEVQSRLKEKHWGMAGMRERAQRVGGVFAMHSTVNQGTTVEVRTPAALAYDSRAKT</sequence>
<keyword evidence="2" id="KW-0418">Kinase</keyword>